<feature type="domain" description="PilZ" evidence="1">
    <location>
        <begin position="7"/>
        <end position="82"/>
    </location>
</feature>
<keyword evidence="3" id="KW-1185">Reference proteome</keyword>
<dbReference type="GO" id="GO:0035438">
    <property type="term" value="F:cyclic-di-GMP binding"/>
    <property type="evidence" value="ECO:0007669"/>
    <property type="project" value="InterPro"/>
</dbReference>
<evidence type="ECO:0000259" key="1">
    <source>
        <dbReference type="Pfam" id="PF07238"/>
    </source>
</evidence>
<dbReference type="SUPFAM" id="SSF141371">
    <property type="entry name" value="PilZ domain-like"/>
    <property type="match status" value="1"/>
</dbReference>
<name>A0A844ZIM2_9SPHN</name>
<accession>A0A844ZIM2</accession>
<organism evidence="2 3">
    <name type="scientific">Alteraurantiacibacter aestuarii</name>
    <dbReference type="NCBI Taxonomy" id="650004"/>
    <lineage>
        <taxon>Bacteria</taxon>
        <taxon>Pseudomonadati</taxon>
        <taxon>Pseudomonadota</taxon>
        <taxon>Alphaproteobacteria</taxon>
        <taxon>Sphingomonadales</taxon>
        <taxon>Erythrobacteraceae</taxon>
        <taxon>Alteraurantiacibacter</taxon>
    </lineage>
</organism>
<reference evidence="2 3" key="1">
    <citation type="submission" date="2019-12" db="EMBL/GenBank/DDBJ databases">
        <title>Genomic-based taxomic classification of the family Erythrobacteraceae.</title>
        <authorList>
            <person name="Xu L."/>
        </authorList>
    </citation>
    <scope>NUCLEOTIDE SEQUENCE [LARGE SCALE GENOMIC DNA]</scope>
    <source>
        <strain evidence="2 3">JCM 16339</strain>
    </source>
</reference>
<dbReference type="RefSeq" id="WP_160589615.1">
    <property type="nucleotide sequence ID" value="NZ_BAAAFP010000002.1"/>
</dbReference>
<gene>
    <name evidence="2" type="ORF">GRI32_02720</name>
</gene>
<comment type="caution">
    <text evidence="2">The sequence shown here is derived from an EMBL/GenBank/DDBJ whole genome shotgun (WGS) entry which is preliminary data.</text>
</comment>
<protein>
    <recommendedName>
        <fullName evidence="1">PilZ domain-containing protein</fullName>
    </recommendedName>
</protein>
<evidence type="ECO:0000313" key="2">
    <source>
        <dbReference type="EMBL" id="MXO87645.1"/>
    </source>
</evidence>
<dbReference type="InterPro" id="IPR009875">
    <property type="entry name" value="PilZ_domain"/>
</dbReference>
<proteinExistence type="predicted"/>
<dbReference type="OrthoDB" id="7408989at2"/>
<sequence length="109" mass="12008">MSVLTIRAHKRYALRLPVEVVIPGRKPARGLLIELSQQGARISNLGRRTYQPGDEVTVMTSCGKELPGTIRWAHDGLAGIMLARSMHLPELTQLLEANRIAVSETCYGT</sequence>
<dbReference type="Pfam" id="PF07238">
    <property type="entry name" value="PilZ"/>
    <property type="match status" value="1"/>
</dbReference>
<dbReference type="EMBL" id="WTYY01000002">
    <property type="protein sequence ID" value="MXO87645.1"/>
    <property type="molecule type" value="Genomic_DNA"/>
</dbReference>
<dbReference type="Proteomes" id="UP000435243">
    <property type="component" value="Unassembled WGS sequence"/>
</dbReference>
<evidence type="ECO:0000313" key="3">
    <source>
        <dbReference type="Proteomes" id="UP000435243"/>
    </source>
</evidence>
<dbReference type="AlphaFoldDB" id="A0A844ZIM2"/>